<evidence type="ECO:0000256" key="1">
    <source>
        <dbReference type="SAM" id="SignalP"/>
    </source>
</evidence>
<feature type="domain" description="DUF4296" evidence="2">
    <location>
        <begin position="24"/>
        <end position="109"/>
    </location>
</feature>
<proteinExistence type="predicted"/>
<dbReference type="PROSITE" id="PS51257">
    <property type="entry name" value="PROKAR_LIPOPROTEIN"/>
    <property type="match status" value="1"/>
</dbReference>
<evidence type="ECO:0000313" key="3">
    <source>
        <dbReference type="EMBL" id="MCJ8209492.1"/>
    </source>
</evidence>
<feature type="chain" id="PRO_5040745551" evidence="1">
    <location>
        <begin position="23"/>
        <end position="120"/>
    </location>
</feature>
<reference evidence="3" key="1">
    <citation type="submission" date="2022-04" db="EMBL/GenBank/DDBJ databases">
        <title>Mucilaginibacter sp. RS28 isolated from freshwater.</title>
        <authorList>
            <person name="Ko S.-R."/>
        </authorList>
    </citation>
    <scope>NUCLEOTIDE SEQUENCE</scope>
    <source>
        <strain evidence="3">RS28</strain>
    </source>
</reference>
<comment type="caution">
    <text evidence="3">The sequence shown here is derived from an EMBL/GenBank/DDBJ whole genome shotgun (WGS) entry which is preliminary data.</text>
</comment>
<keyword evidence="1" id="KW-0732">Signal</keyword>
<organism evidence="3 4">
    <name type="scientific">Mucilaginibacter straminoryzae</name>
    <dbReference type="NCBI Taxonomy" id="2932774"/>
    <lineage>
        <taxon>Bacteria</taxon>
        <taxon>Pseudomonadati</taxon>
        <taxon>Bacteroidota</taxon>
        <taxon>Sphingobacteriia</taxon>
        <taxon>Sphingobacteriales</taxon>
        <taxon>Sphingobacteriaceae</taxon>
        <taxon>Mucilaginibacter</taxon>
    </lineage>
</organism>
<dbReference type="AlphaFoldDB" id="A0A9X2BB61"/>
<feature type="signal peptide" evidence="1">
    <location>
        <begin position="1"/>
        <end position="22"/>
    </location>
</feature>
<name>A0A9X2BB61_9SPHI</name>
<dbReference type="Proteomes" id="UP001139450">
    <property type="component" value="Unassembled WGS sequence"/>
</dbReference>
<sequence length="120" mass="13848">MRTYINLFFLVALFFAACKNDAVPENVLPKDRMVKVLTDVHLVDGSLYNIVITPDSLYKYGMGKYLLVFKKNHTDTLQFRRSVQYYSSEPALFDEVYEQVVQNLQAKNDSLLKAGTKDKK</sequence>
<gene>
    <name evidence="3" type="ORF">MUY27_07210</name>
</gene>
<keyword evidence="4" id="KW-1185">Reference proteome</keyword>
<dbReference type="RefSeq" id="WP_245129330.1">
    <property type="nucleotide sequence ID" value="NZ_JALJEJ010000003.1"/>
</dbReference>
<dbReference type="Pfam" id="PF14129">
    <property type="entry name" value="DUF4296"/>
    <property type="match status" value="1"/>
</dbReference>
<evidence type="ECO:0000259" key="2">
    <source>
        <dbReference type="Pfam" id="PF14129"/>
    </source>
</evidence>
<protein>
    <submittedName>
        <fullName evidence="3">DUF4296 domain-containing protein</fullName>
    </submittedName>
</protein>
<dbReference type="EMBL" id="JALJEJ010000003">
    <property type="protein sequence ID" value="MCJ8209492.1"/>
    <property type="molecule type" value="Genomic_DNA"/>
</dbReference>
<dbReference type="InterPro" id="IPR025381">
    <property type="entry name" value="DUF4296"/>
</dbReference>
<evidence type="ECO:0000313" key="4">
    <source>
        <dbReference type="Proteomes" id="UP001139450"/>
    </source>
</evidence>
<accession>A0A9X2BB61</accession>